<dbReference type="AlphaFoldDB" id="A0A5P1E9C6"/>
<feature type="compositionally biased region" description="Basic residues" evidence="1">
    <location>
        <begin position="166"/>
        <end position="175"/>
    </location>
</feature>
<feature type="region of interest" description="Disordered" evidence="1">
    <location>
        <begin position="1"/>
        <end position="24"/>
    </location>
</feature>
<gene>
    <name evidence="2" type="ORF">A4U43_C07F4520</name>
</gene>
<evidence type="ECO:0000256" key="1">
    <source>
        <dbReference type="SAM" id="MobiDB-lite"/>
    </source>
</evidence>
<evidence type="ECO:0000313" key="2">
    <source>
        <dbReference type="EMBL" id="ONK62495.1"/>
    </source>
</evidence>
<feature type="region of interest" description="Disordered" evidence="1">
    <location>
        <begin position="142"/>
        <end position="177"/>
    </location>
</feature>
<feature type="compositionally biased region" description="Polar residues" evidence="1">
    <location>
        <begin position="144"/>
        <end position="165"/>
    </location>
</feature>
<feature type="compositionally biased region" description="Low complexity" evidence="1">
    <location>
        <begin position="35"/>
        <end position="44"/>
    </location>
</feature>
<organism evidence="2 3">
    <name type="scientific">Asparagus officinalis</name>
    <name type="common">Garden asparagus</name>
    <dbReference type="NCBI Taxonomy" id="4686"/>
    <lineage>
        <taxon>Eukaryota</taxon>
        <taxon>Viridiplantae</taxon>
        <taxon>Streptophyta</taxon>
        <taxon>Embryophyta</taxon>
        <taxon>Tracheophyta</taxon>
        <taxon>Spermatophyta</taxon>
        <taxon>Magnoliopsida</taxon>
        <taxon>Liliopsida</taxon>
        <taxon>Asparagales</taxon>
        <taxon>Asparagaceae</taxon>
        <taxon>Asparagoideae</taxon>
        <taxon>Asparagus</taxon>
    </lineage>
</organism>
<dbReference type="Gramene" id="ONK62495">
    <property type="protein sequence ID" value="ONK62495"/>
    <property type="gene ID" value="A4U43_C07F4520"/>
</dbReference>
<accession>A0A5P1E9C6</accession>
<keyword evidence="3" id="KW-1185">Reference proteome</keyword>
<dbReference type="Proteomes" id="UP000243459">
    <property type="component" value="Chromosome 7"/>
</dbReference>
<dbReference type="EMBL" id="CM007387">
    <property type="protein sequence ID" value="ONK62495.1"/>
    <property type="molecule type" value="Genomic_DNA"/>
</dbReference>
<evidence type="ECO:0000313" key="3">
    <source>
        <dbReference type="Proteomes" id="UP000243459"/>
    </source>
</evidence>
<sequence>MASSRPTTDMSLPPTASTAPTGNGRALRPLLRALAPPARPGPRSSLRRRRSQETRTTLILRPLVDRVVVPIRSYYRSRISASAKLNVLPMFSRTWTSLGGESSSFGKAGCGAPPSRSTPVLNPAAPARFPLDKIIRPAPARHGISTSLSPTSSPRIDGVQGTTSVSRRRYPRQKRTVQETVRRMRGVELTGAINGGGRRRWKEWGPRNGGRRSEVMVTF</sequence>
<proteinExistence type="predicted"/>
<protein>
    <submittedName>
        <fullName evidence="2">Uncharacterized protein</fullName>
    </submittedName>
</protein>
<reference evidence="3" key="1">
    <citation type="journal article" date="2017" name="Nat. Commun.">
        <title>The asparagus genome sheds light on the origin and evolution of a young Y chromosome.</title>
        <authorList>
            <person name="Harkess A."/>
            <person name="Zhou J."/>
            <person name="Xu C."/>
            <person name="Bowers J.E."/>
            <person name="Van der Hulst R."/>
            <person name="Ayyampalayam S."/>
            <person name="Mercati F."/>
            <person name="Riccardi P."/>
            <person name="McKain M.R."/>
            <person name="Kakrana A."/>
            <person name="Tang H."/>
            <person name="Ray J."/>
            <person name="Groenendijk J."/>
            <person name="Arikit S."/>
            <person name="Mathioni S.M."/>
            <person name="Nakano M."/>
            <person name="Shan H."/>
            <person name="Telgmann-Rauber A."/>
            <person name="Kanno A."/>
            <person name="Yue Z."/>
            <person name="Chen H."/>
            <person name="Li W."/>
            <person name="Chen Y."/>
            <person name="Xu X."/>
            <person name="Zhang Y."/>
            <person name="Luo S."/>
            <person name="Chen H."/>
            <person name="Gao J."/>
            <person name="Mao Z."/>
            <person name="Pires J.C."/>
            <person name="Luo M."/>
            <person name="Kudrna D."/>
            <person name="Wing R.A."/>
            <person name="Meyers B.C."/>
            <person name="Yi K."/>
            <person name="Kong H."/>
            <person name="Lavrijsen P."/>
            <person name="Sunseri F."/>
            <person name="Falavigna A."/>
            <person name="Ye Y."/>
            <person name="Leebens-Mack J.H."/>
            <person name="Chen G."/>
        </authorList>
    </citation>
    <scope>NUCLEOTIDE SEQUENCE [LARGE SCALE GENOMIC DNA]</scope>
    <source>
        <strain evidence="3">cv. DH0086</strain>
    </source>
</reference>
<name>A0A5P1E9C6_ASPOF</name>
<feature type="region of interest" description="Disordered" evidence="1">
    <location>
        <begin position="35"/>
        <end position="54"/>
    </location>
</feature>
<feature type="compositionally biased region" description="Polar residues" evidence="1">
    <location>
        <begin position="1"/>
        <end position="21"/>
    </location>
</feature>